<dbReference type="InterPro" id="IPR009057">
    <property type="entry name" value="Homeodomain-like_sf"/>
</dbReference>
<dbReference type="Gene3D" id="1.10.10.10">
    <property type="entry name" value="Winged helix-like DNA-binding domain superfamily/Winged helix DNA-binding domain"/>
    <property type="match status" value="1"/>
</dbReference>
<dbReference type="EMBL" id="FMVW01000002">
    <property type="protein sequence ID" value="SCZ28354.1"/>
    <property type="molecule type" value="Genomic_DNA"/>
</dbReference>
<dbReference type="InterPro" id="IPR036388">
    <property type="entry name" value="WH-like_DNA-bd_sf"/>
</dbReference>
<dbReference type="AlphaFoldDB" id="A0A1G5MU34"/>
<evidence type="ECO:0000313" key="2">
    <source>
        <dbReference type="Proteomes" id="UP000199347"/>
    </source>
</evidence>
<dbReference type="SUPFAM" id="SSF46689">
    <property type="entry name" value="Homeodomain-like"/>
    <property type="match status" value="1"/>
</dbReference>
<accession>A0A1G5MU34</accession>
<protein>
    <recommendedName>
        <fullName evidence="3">Transposase</fullName>
    </recommendedName>
</protein>
<evidence type="ECO:0008006" key="3">
    <source>
        <dbReference type="Google" id="ProtNLM"/>
    </source>
</evidence>
<evidence type="ECO:0000313" key="1">
    <source>
        <dbReference type="EMBL" id="SCZ28354.1"/>
    </source>
</evidence>
<reference evidence="1 2" key="1">
    <citation type="submission" date="2016-10" db="EMBL/GenBank/DDBJ databases">
        <authorList>
            <person name="de Groot N.N."/>
        </authorList>
    </citation>
    <scope>NUCLEOTIDE SEQUENCE [LARGE SCALE GENOMIC DNA]</scope>
    <source>
        <strain evidence="1 2">DSM 2698</strain>
    </source>
</reference>
<gene>
    <name evidence="1" type="ORF">SAMN03080610_00965</name>
</gene>
<dbReference type="STRING" id="1120955.SAMN03080610_00965"/>
<sequence length="87" mass="9606">MGRCYSMDLRERVVARIASGHSRRSTAEHFGVSESFAIKLMQRQSRAGSAAPARQGRPRGSGKLATFEAFLIGEVERRPDITMPELA</sequence>
<name>A0A1G5MU34_AFIMA</name>
<keyword evidence="2" id="KW-1185">Reference proteome</keyword>
<feature type="non-terminal residue" evidence="1">
    <location>
        <position position="87"/>
    </location>
</feature>
<dbReference type="Proteomes" id="UP000199347">
    <property type="component" value="Unassembled WGS sequence"/>
</dbReference>
<proteinExistence type="predicted"/>
<organism evidence="1 2">
    <name type="scientific">Afifella marina DSM 2698</name>
    <dbReference type="NCBI Taxonomy" id="1120955"/>
    <lineage>
        <taxon>Bacteria</taxon>
        <taxon>Pseudomonadati</taxon>
        <taxon>Pseudomonadota</taxon>
        <taxon>Alphaproteobacteria</taxon>
        <taxon>Hyphomicrobiales</taxon>
        <taxon>Afifellaceae</taxon>
        <taxon>Afifella</taxon>
    </lineage>
</organism>